<dbReference type="Pfam" id="PF00067">
    <property type="entry name" value="p450"/>
    <property type="match status" value="1"/>
</dbReference>
<comment type="caution">
    <text evidence="8">The sequence shown here is derived from an EMBL/GenBank/DDBJ whole genome shotgun (WGS) entry which is preliminary data.</text>
</comment>
<dbReference type="Gene3D" id="1.10.630.10">
    <property type="entry name" value="Cytochrome P450"/>
    <property type="match status" value="1"/>
</dbReference>
<evidence type="ECO:0000256" key="4">
    <source>
        <dbReference type="ARBA" id="ARBA00023002"/>
    </source>
</evidence>
<organism evidence="8 9">
    <name type="scientific">Pseudomonas syringae pv. castaneae</name>
    <dbReference type="NCBI Taxonomy" id="264450"/>
    <lineage>
        <taxon>Bacteria</taxon>
        <taxon>Pseudomonadati</taxon>
        <taxon>Pseudomonadota</taxon>
        <taxon>Gammaproteobacteria</taxon>
        <taxon>Pseudomonadales</taxon>
        <taxon>Pseudomonadaceae</taxon>
        <taxon>Pseudomonas</taxon>
        <taxon>Pseudomonas syringae</taxon>
    </lineage>
</organism>
<keyword evidence="2 7" id="KW-0349">Heme</keyword>
<dbReference type="PANTHER" id="PTHR24291">
    <property type="entry name" value="CYTOCHROME P450 FAMILY 4"/>
    <property type="match status" value="1"/>
</dbReference>
<evidence type="ECO:0000256" key="7">
    <source>
        <dbReference type="PIRSR" id="PIRSR602401-1"/>
    </source>
</evidence>
<dbReference type="RefSeq" id="WP_024778168.1">
    <property type="nucleotide sequence ID" value="NZ_LJQD01000327.1"/>
</dbReference>
<protein>
    <submittedName>
        <fullName evidence="8">Zonular occludens toxin</fullName>
    </submittedName>
</protein>
<dbReference type="AlphaFoldDB" id="A0A0P9S803"/>
<dbReference type="PATRIC" id="fig|264450.4.peg.4381"/>
<dbReference type="GO" id="GO:0005506">
    <property type="term" value="F:iron ion binding"/>
    <property type="evidence" value="ECO:0007669"/>
    <property type="project" value="InterPro"/>
</dbReference>
<reference evidence="8 9" key="1">
    <citation type="submission" date="2015-09" db="EMBL/GenBank/DDBJ databases">
        <title>Genome announcement of multiple Pseudomonas syringae strains.</title>
        <authorList>
            <person name="Thakur S."/>
            <person name="Wang P.W."/>
            <person name="Gong Y."/>
            <person name="Weir B.S."/>
            <person name="Guttman D.S."/>
        </authorList>
    </citation>
    <scope>NUCLEOTIDE SEQUENCE [LARGE SCALE GENOMIC DNA]</scope>
    <source>
        <strain evidence="8 9">ICMP9419</strain>
    </source>
</reference>
<dbReference type="Proteomes" id="UP000050381">
    <property type="component" value="Unassembled WGS sequence"/>
</dbReference>
<accession>A0A0P9S803</accession>
<dbReference type="SUPFAM" id="SSF48264">
    <property type="entry name" value="Cytochrome P450"/>
    <property type="match status" value="1"/>
</dbReference>
<keyword evidence="6" id="KW-0503">Monooxygenase</keyword>
<evidence type="ECO:0000256" key="1">
    <source>
        <dbReference type="ARBA" id="ARBA00010617"/>
    </source>
</evidence>
<dbReference type="EMBL" id="LJQD01000327">
    <property type="protein sequence ID" value="KPW94116.1"/>
    <property type="molecule type" value="Genomic_DNA"/>
</dbReference>
<feature type="binding site" description="axial binding residue" evidence="7">
    <location>
        <position position="391"/>
    </location>
    <ligand>
        <name>heme</name>
        <dbReference type="ChEBI" id="CHEBI:30413"/>
    </ligand>
    <ligandPart>
        <name>Fe</name>
        <dbReference type="ChEBI" id="CHEBI:18248"/>
    </ligandPart>
</feature>
<evidence type="ECO:0000313" key="8">
    <source>
        <dbReference type="EMBL" id="KPW94116.1"/>
    </source>
</evidence>
<dbReference type="GO" id="GO:0016705">
    <property type="term" value="F:oxidoreductase activity, acting on paired donors, with incorporation or reduction of molecular oxygen"/>
    <property type="evidence" value="ECO:0007669"/>
    <property type="project" value="InterPro"/>
</dbReference>
<evidence type="ECO:0000313" key="9">
    <source>
        <dbReference type="Proteomes" id="UP000050381"/>
    </source>
</evidence>
<comment type="cofactor">
    <cofactor evidence="7">
        <name>heme</name>
        <dbReference type="ChEBI" id="CHEBI:30413"/>
    </cofactor>
</comment>
<dbReference type="InterPro" id="IPR002401">
    <property type="entry name" value="Cyt_P450_E_grp-I"/>
</dbReference>
<dbReference type="InterPro" id="IPR050196">
    <property type="entry name" value="Cytochrome_P450_Monoox"/>
</dbReference>
<evidence type="ECO:0000256" key="3">
    <source>
        <dbReference type="ARBA" id="ARBA00022723"/>
    </source>
</evidence>
<keyword evidence="5 7" id="KW-0408">Iron</keyword>
<evidence type="ECO:0000256" key="6">
    <source>
        <dbReference type="ARBA" id="ARBA00023033"/>
    </source>
</evidence>
<dbReference type="PRINTS" id="PR00463">
    <property type="entry name" value="EP450I"/>
</dbReference>
<comment type="similarity">
    <text evidence="1">Belongs to the cytochrome P450 family.</text>
</comment>
<keyword evidence="3 7" id="KW-0479">Metal-binding</keyword>
<dbReference type="InterPro" id="IPR036396">
    <property type="entry name" value="Cyt_P450_sf"/>
</dbReference>
<sequence length="454" mass="50469">MNAFAPGPRGHMLFGCSERFRNEPLALLNECRQRYGTLVRLPVGFGASFCLAFDPADLDTIFQGENFGRSDIAAAFGPLAGGSMIIADGQKWKEQRKAVIPSFALPRLRALAQNVDALAHERVADWANRVDHNGDIDLQHEMVDYAMDVLTHFLFGHRIGAQAIARISHGWTLSLRYMNIRLSSPVPLPDWLPTPNNRRLHTAAGQIATVLLEIIAQHRSSSPASAGGFLDDLINYRDEQGQALDDQHILREIMGVFLAGFDTVASAMMWTLGDLAKHPGWQQAVRDELNSVATSSRLDLKDTPVLEQCFNESMRLSPPLWLIDRKAAQPCILGGQRVPGGTNIIMSPWVTHRDPSFWERPLDYHPEHFAATAPSRPKYAFFPFGGGRMKCIGIGLAHLQLKSLLRQVLTHYELNVRPEHLPEIEPAFVLRTRNGLKTSLTRRVANGESTAVAI</sequence>
<evidence type="ECO:0000256" key="2">
    <source>
        <dbReference type="ARBA" id="ARBA00022617"/>
    </source>
</evidence>
<dbReference type="PRINTS" id="PR00385">
    <property type="entry name" value="P450"/>
</dbReference>
<name>A0A0P9S803_PSESX</name>
<dbReference type="PANTHER" id="PTHR24291:SF50">
    <property type="entry name" value="BIFUNCTIONAL ALBAFLAVENONE MONOOXYGENASE_TERPENE SYNTHASE"/>
    <property type="match status" value="1"/>
</dbReference>
<evidence type="ECO:0000256" key="5">
    <source>
        <dbReference type="ARBA" id="ARBA00023004"/>
    </source>
</evidence>
<dbReference type="InterPro" id="IPR001128">
    <property type="entry name" value="Cyt_P450"/>
</dbReference>
<dbReference type="GO" id="GO:0004497">
    <property type="term" value="F:monooxygenase activity"/>
    <property type="evidence" value="ECO:0007669"/>
    <property type="project" value="UniProtKB-KW"/>
</dbReference>
<proteinExistence type="inferred from homology"/>
<dbReference type="GO" id="GO:0020037">
    <property type="term" value="F:heme binding"/>
    <property type="evidence" value="ECO:0007669"/>
    <property type="project" value="InterPro"/>
</dbReference>
<gene>
    <name evidence="8" type="ORF">ALO79_200011</name>
</gene>
<dbReference type="GeneID" id="55644818"/>
<keyword evidence="4" id="KW-0560">Oxidoreductase</keyword>